<keyword evidence="5 10" id="KW-0210">Decarboxylase</keyword>
<dbReference type="OMA" id="CLIKTHI"/>
<evidence type="ECO:0000256" key="2">
    <source>
        <dbReference type="ARBA" id="ARBA00011018"/>
    </source>
</evidence>
<comment type="similarity">
    <text evidence="2 10">Belongs to the OMP decarboxylase family.</text>
</comment>
<feature type="binding site" evidence="9">
    <location>
        <position position="39"/>
    </location>
    <ligand>
        <name>substrate</name>
    </ligand>
</feature>
<evidence type="ECO:0000259" key="11">
    <source>
        <dbReference type="SMART" id="SM00934"/>
    </source>
</evidence>
<evidence type="ECO:0000256" key="10">
    <source>
        <dbReference type="RuleBase" id="RU000512"/>
    </source>
</evidence>
<dbReference type="STRING" id="698492.A0A0E9NGN1"/>
<dbReference type="SUPFAM" id="SSF51366">
    <property type="entry name" value="Ribulose-phoshate binding barrel"/>
    <property type="match status" value="1"/>
</dbReference>
<dbReference type="InterPro" id="IPR014732">
    <property type="entry name" value="OMPdecase"/>
</dbReference>
<feature type="binding site" evidence="9">
    <location>
        <position position="232"/>
    </location>
    <ligand>
        <name>substrate</name>
    </ligand>
</feature>
<keyword evidence="6 10" id="KW-0665">Pyrimidine biosynthesis</keyword>
<sequence>MSIVRKSYGERAKLSTNDLSKKMFDLMEKKQTNLSVAVDVTKKRELIEIADKVGPYICLLKTHIDIVEDFDNDLVEQLKRLAKKHNFLIFEDRKFADIGSTVQLQYSSGIYKIASWADITNAHPIPGEGIITGLKSIGLPLNRGLLLLAEMSSAGSLATGSYTDATISMARRHKDFVMGFVAGRRLSDREGEDFITMSPGVGLDDKGDSMGQQYRTPKEVIGACGSDVIIVGRGIYGKGKDVVKEAKRYRDAGWAAYLGRIE</sequence>
<evidence type="ECO:0000256" key="7">
    <source>
        <dbReference type="ARBA" id="ARBA00023239"/>
    </source>
</evidence>
<protein>
    <recommendedName>
        <fullName evidence="4 10">Orotidine 5'-phosphate decarboxylase</fullName>
        <ecNumber evidence="3 10">4.1.1.23</ecNumber>
    </recommendedName>
</protein>
<dbReference type="Pfam" id="PF00215">
    <property type="entry name" value="OMPdecase"/>
    <property type="match status" value="1"/>
</dbReference>
<dbReference type="PANTHER" id="PTHR19278">
    <property type="entry name" value="OROTATE PHOSPHORIBOSYLTRANSFERASE"/>
    <property type="match status" value="1"/>
</dbReference>
<reference evidence="12 13" key="3">
    <citation type="journal article" date="2015" name="Genome Announc.">
        <title>Draft Genome Sequence of the Archiascomycetous Yeast Saitoella complicata.</title>
        <authorList>
            <person name="Yamauchi K."/>
            <person name="Kondo S."/>
            <person name="Hamamoto M."/>
            <person name="Takahashi Y."/>
            <person name="Ogura Y."/>
            <person name="Hayashi T."/>
            <person name="Nishida H."/>
        </authorList>
    </citation>
    <scope>NUCLEOTIDE SEQUENCE [LARGE SCALE GENOMIC DNA]</scope>
    <source>
        <strain evidence="12 13">NRRL Y-17804</strain>
    </source>
</reference>
<evidence type="ECO:0000256" key="6">
    <source>
        <dbReference type="ARBA" id="ARBA00022975"/>
    </source>
</evidence>
<accession>A0A0E9NGN1</accession>
<evidence type="ECO:0000256" key="4">
    <source>
        <dbReference type="ARBA" id="ARBA00021923"/>
    </source>
</evidence>
<organism evidence="12 13">
    <name type="scientific">Saitoella complicata (strain BCRC 22490 / CBS 7301 / JCM 7358 / NBRC 10748 / NRRL Y-17804)</name>
    <dbReference type="NCBI Taxonomy" id="698492"/>
    <lineage>
        <taxon>Eukaryota</taxon>
        <taxon>Fungi</taxon>
        <taxon>Dikarya</taxon>
        <taxon>Ascomycota</taxon>
        <taxon>Taphrinomycotina</taxon>
        <taxon>Taphrinomycotina incertae sedis</taxon>
        <taxon>Saitoella</taxon>
    </lineage>
</organism>
<gene>
    <name evidence="12" type="ORF">G7K_3155-t1</name>
</gene>
<evidence type="ECO:0000313" key="12">
    <source>
        <dbReference type="EMBL" id="GAO48994.1"/>
    </source>
</evidence>
<feature type="binding site" evidence="9">
    <location>
        <position position="152"/>
    </location>
    <ligand>
        <name>substrate</name>
    </ligand>
</feature>
<dbReference type="InterPro" id="IPR013785">
    <property type="entry name" value="Aldolase_TIM"/>
</dbReference>
<proteinExistence type="inferred from homology"/>
<feature type="binding site" evidence="9">
    <location>
        <position position="233"/>
    </location>
    <ligand>
        <name>substrate</name>
    </ligand>
</feature>
<dbReference type="CDD" id="cd04725">
    <property type="entry name" value="OMP_decarboxylase_like"/>
    <property type="match status" value="1"/>
</dbReference>
<dbReference type="PROSITE" id="PS00156">
    <property type="entry name" value="OMPDECASE"/>
    <property type="match status" value="1"/>
</dbReference>
<dbReference type="InterPro" id="IPR018089">
    <property type="entry name" value="OMPdecase_AS"/>
</dbReference>
<evidence type="ECO:0000256" key="5">
    <source>
        <dbReference type="ARBA" id="ARBA00022793"/>
    </source>
</evidence>
<dbReference type="InterPro" id="IPR011060">
    <property type="entry name" value="RibuloseP-bd_barrel"/>
</dbReference>
<evidence type="ECO:0000313" key="13">
    <source>
        <dbReference type="Proteomes" id="UP000033140"/>
    </source>
</evidence>
<dbReference type="UniPathway" id="UPA00070">
    <property type="reaction ID" value="UER00120"/>
</dbReference>
<dbReference type="Proteomes" id="UP000033140">
    <property type="component" value="Unassembled WGS sequence"/>
</dbReference>
<feature type="active site" description="For OMPdecase activity" evidence="8">
    <location>
        <position position="92"/>
    </location>
</feature>
<feature type="domain" description="Orotidine 5'-phosphate decarboxylase" evidence="11">
    <location>
        <begin position="33"/>
        <end position="248"/>
    </location>
</feature>
<dbReference type="GO" id="GO:0006207">
    <property type="term" value="P:'de novo' pyrimidine nucleobase biosynthetic process"/>
    <property type="evidence" value="ECO:0007669"/>
    <property type="project" value="InterPro"/>
</dbReference>
<feature type="binding site" evidence="9">
    <location>
        <position position="61"/>
    </location>
    <ligand>
        <name>substrate</name>
    </ligand>
</feature>
<dbReference type="SMART" id="SM00934">
    <property type="entry name" value="OMPdecase"/>
    <property type="match status" value="1"/>
</dbReference>
<name>A0A0E9NGN1_SAICN</name>
<evidence type="ECO:0000256" key="8">
    <source>
        <dbReference type="PIRSR" id="PIRSR614732-1"/>
    </source>
</evidence>
<comment type="catalytic activity">
    <reaction evidence="10">
        <text>orotidine 5'-phosphate + H(+) = UMP + CO2</text>
        <dbReference type="Rhea" id="RHEA:11596"/>
        <dbReference type="ChEBI" id="CHEBI:15378"/>
        <dbReference type="ChEBI" id="CHEBI:16526"/>
        <dbReference type="ChEBI" id="CHEBI:57538"/>
        <dbReference type="ChEBI" id="CHEBI:57865"/>
        <dbReference type="EC" id="4.1.1.23"/>
    </reaction>
</comment>
<dbReference type="NCBIfam" id="TIGR01740">
    <property type="entry name" value="pyrF"/>
    <property type="match status" value="1"/>
</dbReference>
<dbReference type="Gene3D" id="3.20.20.70">
    <property type="entry name" value="Aldolase class I"/>
    <property type="match status" value="1"/>
</dbReference>
<dbReference type="EMBL" id="BACD03000019">
    <property type="protein sequence ID" value="GAO48994.1"/>
    <property type="molecule type" value="Genomic_DNA"/>
</dbReference>
<dbReference type="GO" id="GO:0004590">
    <property type="term" value="F:orotidine-5'-phosphate decarboxylase activity"/>
    <property type="evidence" value="ECO:0007669"/>
    <property type="project" value="UniProtKB-EC"/>
</dbReference>
<keyword evidence="13" id="KW-1185">Reference proteome</keyword>
<keyword evidence="7 10" id="KW-0456">Lyase</keyword>
<comment type="pathway">
    <text evidence="1 10">Pyrimidine metabolism; UMP biosynthesis via de novo pathway; UMP from orotate: step 2/2.</text>
</comment>
<evidence type="ECO:0000256" key="9">
    <source>
        <dbReference type="PIRSR" id="PIRSR614732-2"/>
    </source>
</evidence>
<reference evidence="12 13" key="1">
    <citation type="journal article" date="2011" name="J. Gen. Appl. Microbiol.">
        <title>Draft genome sequencing of the enigmatic yeast Saitoella complicata.</title>
        <authorList>
            <person name="Nishida H."/>
            <person name="Hamamoto M."/>
            <person name="Sugiyama J."/>
        </authorList>
    </citation>
    <scope>NUCLEOTIDE SEQUENCE [LARGE SCALE GENOMIC DNA]</scope>
    <source>
        <strain evidence="12 13">NRRL Y-17804</strain>
    </source>
</reference>
<dbReference type="GO" id="GO:0004588">
    <property type="term" value="F:orotate phosphoribosyltransferase activity"/>
    <property type="evidence" value="ECO:0007669"/>
    <property type="project" value="TreeGrafter"/>
</dbReference>
<comment type="caution">
    <text evidence="12">The sequence shown here is derived from an EMBL/GenBank/DDBJ whole genome shotgun (WGS) entry which is preliminary data.</text>
</comment>
<feature type="active site" description="For OMPdecase activity" evidence="8">
    <location>
        <position position="97"/>
    </location>
</feature>
<dbReference type="OrthoDB" id="10263753at2759"/>
<dbReference type="RefSeq" id="XP_019024154.1">
    <property type="nucleotide sequence ID" value="XM_019169518.1"/>
</dbReference>
<dbReference type="GO" id="GO:0044205">
    <property type="term" value="P:'de novo' UMP biosynthetic process"/>
    <property type="evidence" value="ECO:0007669"/>
    <property type="project" value="UniProtKB-UniPathway"/>
</dbReference>
<dbReference type="EC" id="4.1.1.23" evidence="3 10"/>
<dbReference type="InterPro" id="IPR001754">
    <property type="entry name" value="OMPdeCOase_dom"/>
</dbReference>
<dbReference type="PANTHER" id="PTHR19278:SF9">
    <property type="entry name" value="URIDINE 5'-MONOPHOSPHATE SYNTHASE"/>
    <property type="match status" value="1"/>
</dbReference>
<evidence type="ECO:0000256" key="3">
    <source>
        <dbReference type="ARBA" id="ARBA00012321"/>
    </source>
</evidence>
<feature type="binding site" evidence="9">
    <location>
        <position position="212"/>
    </location>
    <ligand>
        <name>substrate</name>
    </ligand>
</feature>
<evidence type="ECO:0000256" key="1">
    <source>
        <dbReference type="ARBA" id="ARBA00004861"/>
    </source>
</evidence>
<dbReference type="FunFam" id="3.20.20.70:FF:000114">
    <property type="entry name" value="Decarboxylase,orotidine phosphate"/>
    <property type="match status" value="1"/>
</dbReference>
<reference evidence="12 13" key="2">
    <citation type="journal article" date="2014" name="J. Gen. Appl. Microbiol.">
        <title>The early diverging ascomycetous budding yeast Saitoella complicata has three histone deacetylases belonging to the Clr6, Hos2, and Rpd3 lineages.</title>
        <authorList>
            <person name="Nishida H."/>
            <person name="Matsumoto T."/>
            <person name="Kondo S."/>
            <person name="Hamamoto M."/>
            <person name="Yoshikawa H."/>
        </authorList>
    </citation>
    <scope>NUCLEOTIDE SEQUENCE [LARGE SCALE GENOMIC DNA]</scope>
    <source>
        <strain evidence="12 13">NRRL Y-17804</strain>
    </source>
</reference>
<dbReference type="AlphaFoldDB" id="A0A0E9NGN1"/>
<feature type="active site" description="For OMPdecase activity" evidence="8">
    <location>
        <position position="94"/>
    </location>
</feature>